<dbReference type="Proteomes" id="UP000702952">
    <property type="component" value="Unassembled WGS sequence"/>
</dbReference>
<name>A0AA44F5A3_AGRTU</name>
<dbReference type="EMBL" id="JAAMAY010000024">
    <property type="protein sequence ID" value="NTC29340.1"/>
    <property type="molecule type" value="Genomic_DNA"/>
</dbReference>
<feature type="domain" description="ABC transmembrane type-1" evidence="8">
    <location>
        <begin position="75"/>
        <end position="267"/>
    </location>
</feature>
<feature type="transmembrane region" description="Helical" evidence="7">
    <location>
        <begin position="12"/>
        <end position="36"/>
    </location>
</feature>
<dbReference type="Gene3D" id="1.10.3720.10">
    <property type="entry name" value="MetI-like"/>
    <property type="match status" value="1"/>
</dbReference>
<evidence type="ECO:0000256" key="4">
    <source>
        <dbReference type="ARBA" id="ARBA00022692"/>
    </source>
</evidence>
<proteinExistence type="inferred from homology"/>
<evidence type="ECO:0000313" key="9">
    <source>
        <dbReference type="EMBL" id="NTC29340.1"/>
    </source>
</evidence>
<evidence type="ECO:0000256" key="1">
    <source>
        <dbReference type="ARBA" id="ARBA00004651"/>
    </source>
</evidence>
<dbReference type="CDD" id="cd06261">
    <property type="entry name" value="TM_PBP2"/>
    <property type="match status" value="1"/>
</dbReference>
<reference evidence="9" key="1">
    <citation type="journal article" date="2020" name="Science">
        <title>Unexpected conservation and global transmission of agrobacterial virulence plasmids.</title>
        <authorList>
            <person name="Weisberg A.J."/>
            <person name="Davis E.W. 2nd"/>
            <person name="Tabima J."/>
            <person name="Belcher M.S."/>
            <person name="Miller M."/>
            <person name="Kuo C.H."/>
            <person name="Loper J.E."/>
            <person name="Grunwald N.J."/>
            <person name="Putnam M.L."/>
            <person name="Chang J.H."/>
        </authorList>
    </citation>
    <scope>NUCLEOTIDE SEQUENCE</scope>
    <source>
        <strain evidence="9">17-1853-1a</strain>
    </source>
</reference>
<dbReference type="InterPro" id="IPR050901">
    <property type="entry name" value="BP-dep_ABC_trans_perm"/>
</dbReference>
<organism evidence="9 10">
    <name type="scientific">Agrobacterium tumefaciens</name>
    <dbReference type="NCBI Taxonomy" id="358"/>
    <lineage>
        <taxon>Bacteria</taxon>
        <taxon>Pseudomonadati</taxon>
        <taxon>Pseudomonadota</taxon>
        <taxon>Alphaproteobacteria</taxon>
        <taxon>Hyphomicrobiales</taxon>
        <taxon>Rhizobiaceae</taxon>
        <taxon>Rhizobium/Agrobacterium group</taxon>
        <taxon>Agrobacterium</taxon>
        <taxon>Agrobacterium tumefaciens complex</taxon>
    </lineage>
</organism>
<evidence type="ECO:0000256" key="7">
    <source>
        <dbReference type="RuleBase" id="RU363032"/>
    </source>
</evidence>
<evidence type="ECO:0000256" key="3">
    <source>
        <dbReference type="ARBA" id="ARBA00022475"/>
    </source>
</evidence>
<dbReference type="GO" id="GO:0005886">
    <property type="term" value="C:plasma membrane"/>
    <property type="evidence" value="ECO:0007669"/>
    <property type="project" value="UniProtKB-SubCell"/>
</dbReference>
<dbReference type="PANTHER" id="PTHR32243">
    <property type="entry name" value="MALTOSE TRANSPORT SYSTEM PERMEASE-RELATED"/>
    <property type="match status" value="1"/>
</dbReference>
<dbReference type="SUPFAM" id="SSF161098">
    <property type="entry name" value="MetI-like"/>
    <property type="match status" value="1"/>
</dbReference>
<accession>A0AA44F5A3</accession>
<feature type="transmembrane region" description="Helical" evidence="7">
    <location>
        <begin position="79"/>
        <end position="98"/>
    </location>
</feature>
<dbReference type="PROSITE" id="PS50928">
    <property type="entry name" value="ABC_TM1"/>
    <property type="match status" value="1"/>
</dbReference>
<evidence type="ECO:0000256" key="6">
    <source>
        <dbReference type="ARBA" id="ARBA00023136"/>
    </source>
</evidence>
<feature type="transmembrane region" description="Helical" evidence="7">
    <location>
        <begin position="246"/>
        <end position="266"/>
    </location>
</feature>
<sequence length="282" mass="30210">MSTALTSDRPAGRVAAIIGSLFIALIVLGPILWALATSFKTEVEAVAVPPTLLPNSATLENYIKVFQDQSFLQDLWNSVAYAVGAVVIALLVGIPAGYAAARFNFAGKRALMLVILATSMVPGVALLVPTYYLLDSVGLLNSGIVVTIILSARIIPQTVWFIANFVEAVPVEIEESAIMDGANRFDIIWNLILPLIRPGIAAVATIGIVTTWNDYITVAVFAPDVAKRTLQVALVNQVFDAIGISWSYMMAFVMIASMPVIIMFGFMQKWFISGLTAGAVKG</sequence>
<protein>
    <submittedName>
        <fullName evidence="9">Carbohydrate ABC transporter permease</fullName>
    </submittedName>
</protein>
<feature type="transmembrane region" description="Helical" evidence="7">
    <location>
        <begin position="187"/>
        <end position="209"/>
    </location>
</feature>
<evidence type="ECO:0000313" key="10">
    <source>
        <dbReference type="Proteomes" id="UP000702952"/>
    </source>
</evidence>
<evidence type="ECO:0000256" key="5">
    <source>
        <dbReference type="ARBA" id="ARBA00022989"/>
    </source>
</evidence>
<keyword evidence="5 7" id="KW-1133">Transmembrane helix</keyword>
<dbReference type="RefSeq" id="WP_065658869.1">
    <property type="nucleotide sequence ID" value="NZ_CP123840.1"/>
</dbReference>
<feature type="transmembrane region" description="Helical" evidence="7">
    <location>
        <begin position="110"/>
        <end position="132"/>
    </location>
</feature>
<comment type="subcellular location">
    <subcellularLocation>
        <location evidence="1 7">Cell membrane</location>
        <topology evidence="1 7">Multi-pass membrane protein</topology>
    </subcellularLocation>
</comment>
<keyword evidence="2 7" id="KW-0813">Transport</keyword>
<gene>
    <name evidence="9" type="ORF">G6M46_14405</name>
</gene>
<keyword evidence="3" id="KW-1003">Cell membrane</keyword>
<dbReference type="InterPro" id="IPR035906">
    <property type="entry name" value="MetI-like_sf"/>
</dbReference>
<dbReference type="AlphaFoldDB" id="A0AA44F5A3"/>
<evidence type="ECO:0000259" key="8">
    <source>
        <dbReference type="PROSITE" id="PS50928"/>
    </source>
</evidence>
<keyword evidence="4 7" id="KW-0812">Transmembrane</keyword>
<dbReference type="GO" id="GO:0055085">
    <property type="term" value="P:transmembrane transport"/>
    <property type="evidence" value="ECO:0007669"/>
    <property type="project" value="InterPro"/>
</dbReference>
<dbReference type="InterPro" id="IPR000515">
    <property type="entry name" value="MetI-like"/>
</dbReference>
<feature type="transmembrane region" description="Helical" evidence="7">
    <location>
        <begin position="144"/>
        <end position="166"/>
    </location>
</feature>
<evidence type="ECO:0000256" key="2">
    <source>
        <dbReference type="ARBA" id="ARBA00022448"/>
    </source>
</evidence>
<dbReference type="PANTHER" id="PTHR32243:SF18">
    <property type="entry name" value="INNER MEMBRANE ABC TRANSPORTER PERMEASE PROTEIN YCJP"/>
    <property type="match status" value="1"/>
</dbReference>
<dbReference type="Pfam" id="PF00528">
    <property type="entry name" value="BPD_transp_1"/>
    <property type="match status" value="1"/>
</dbReference>
<dbReference type="GeneID" id="79865392"/>
<keyword evidence="6 7" id="KW-0472">Membrane</keyword>
<comment type="similarity">
    <text evidence="7">Belongs to the binding-protein-dependent transport system permease family.</text>
</comment>
<comment type="caution">
    <text evidence="9">The sequence shown here is derived from an EMBL/GenBank/DDBJ whole genome shotgun (WGS) entry which is preliminary data.</text>
</comment>